<gene>
    <name evidence="1" type="ORF">L6452_44110</name>
</gene>
<evidence type="ECO:0000313" key="2">
    <source>
        <dbReference type="Proteomes" id="UP001055879"/>
    </source>
</evidence>
<name>A0ACB8XFI1_ARCLA</name>
<organism evidence="1 2">
    <name type="scientific">Arctium lappa</name>
    <name type="common">Greater burdock</name>
    <name type="synonym">Lappa major</name>
    <dbReference type="NCBI Taxonomy" id="4217"/>
    <lineage>
        <taxon>Eukaryota</taxon>
        <taxon>Viridiplantae</taxon>
        <taxon>Streptophyta</taxon>
        <taxon>Embryophyta</taxon>
        <taxon>Tracheophyta</taxon>
        <taxon>Spermatophyta</taxon>
        <taxon>Magnoliopsida</taxon>
        <taxon>eudicotyledons</taxon>
        <taxon>Gunneridae</taxon>
        <taxon>Pentapetalae</taxon>
        <taxon>asterids</taxon>
        <taxon>campanulids</taxon>
        <taxon>Asterales</taxon>
        <taxon>Asteraceae</taxon>
        <taxon>Carduoideae</taxon>
        <taxon>Cardueae</taxon>
        <taxon>Arctiinae</taxon>
        <taxon>Arctium</taxon>
    </lineage>
</organism>
<protein>
    <submittedName>
        <fullName evidence="1">Uncharacterized protein</fullName>
    </submittedName>
</protein>
<evidence type="ECO:0000313" key="1">
    <source>
        <dbReference type="EMBL" id="KAI3665483.1"/>
    </source>
</evidence>
<sequence length="137" mass="15976">MEEIMNLLFDLQTLNEETKSTHIVEVLRELRNIMEFDMVSVLRKANVVRVHLESRQFQRISTIPTNPTEVVTNKATLWTGLAFEIKTSSKLKFAYSRLFKHPLLFLVVDLLLDTPIERLNGQNPKRLKAEEVEIVVR</sequence>
<dbReference type="EMBL" id="CM042064">
    <property type="protein sequence ID" value="KAI3665483.1"/>
    <property type="molecule type" value="Genomic_DNA"/>
</dbReference>
<accession>A0ACB8XFI1</accession>
<dbReference type="Proteomes" id="UP001055879">
    <property type="component" value="Linkage Group LG18"/>
</dbReference>
<proteinExistence type="predicted"/>
<comment type="caution">
    <text evidence="1">The sequence shown here is derived from an EMBL/GenBank/DDBJ whole genome shotgun (WGS) entry which is preliminary data.</text>
</comment>
<reference evidence="2" key="1">
    <citation type="journal article" date="2022" name="Mol. Ecol. Resour.">
        <title>The genomes of chicory, endive, great burdock and yacon provide insights into Asteraceae palaeo-polyploidization history and plant inulin production.</title>
        <authorList>
            <person name="Fan W."/>
            <person name="Wang S."/>
            <person name="Wang H."/>
            <person name="Wang A."/>
            <person name="Jiang F."/>
            <person name="Liu H."/>
            <person name="Zhao H."/>
            <person name="Xu D."/>
            <person name="Zhang Y."/>
        </authorList>
    </citation>
    <scope>NUCLEOTIDE SEQUENCE [LARGE SCALE GENOMIC DNA]</scope>
    <source>
        <strain evidence="2">cv. Niubang</strain>
    </source>
</reference>
<keyword evidence="2" id="KW-1185">Reference proteome</keyword>
<reference evidence="1 2" key="2">
    <citation type="journal article" date="2022" name="Mol. Ecol. Resour.">
        <title>The genomes of chicory, endive, great burdock and yacon provide insights into Asteraceae paleo-polyploidization history and plant inulin production.</title>
        <authorList>
            <person name="Fan W."/>
            <person name="Wang S."/>
            <person name="Wang H."/>
            <person name="Wang A."/>
            <person name="Jiang F."/>
            <person name="Liu H."/>
            <person name="Zhao H."/>
            <person name="Xu D."/>
            <person name="Zhang Y."/>
        </authorList>
    </citation>
    <scope>NUCLEOTIDE SEQUENCE [LARGE SCALE GENOMIC DNA]</scope>
    <source>
        <strain evidence="2">cv. Niubang</strain>
    </source>
</reference>